<dbReference type="Proteomes" id="UP000092018">
    <property type="component" value="Plasmid unnamed1"/>
</dbReference>
<evidence type="ECO:0000313" key="2">
    <source>
        <dbReference type="Proteomes" id="UP000092018"/>
    </source>
</evidence>
<dbReference type="KEGG" id="vbr:A6E01_20025"/>
<geneLocation type="plasmid" evidence="1 2">
    <name>unnamed1</name>
</geneLocation>
<accession>A0AAN0XZL7</accession>
<reference evidence="1 2" key="1">
    <citation type="submission" date="2016-06" db="EMBL/GenBank/DDBJ databases">
        <title>Adaptive Radiation by Waves of Gene Transfer Leads to Fine-Scale Resource Partitioning in Marine Microbes.</title>
        <authorList>
            <person name="Hehemann J.-H."/>
            <person name="Arevalo P."/>
            <person name="Datta M.S."/>
            <person name="Yu X."/>
            <person name="Corzett C."/>
            <person name="Henschel A."/>
            <person name="Preheim S.P."/>
            <person name="Timberlake S."/>
            <person name="Alm E.J."/>
            <person name="Polz M.F."/>
        </authorList>
    </citation>
    <scope>NUCLEOTIDE SEQUENCE [LARGE SCALE GENOMIC DNA]</scope>
    <source>
        <strain evidence="1 2">FF50</strain>
        <plasmid evidence="1 2">unnamed1</plasmid>
    </source>
</reference>
<sequence length="91" mass="9716">MSLGFNACSVAIVADSEMLLVAAHIKVPHSGEYFYSALGEKTQLISSAVAGMNRLALILIVFPNSLSTGVPNRASEITIRPECFLLPELPL</sequence>
<keyword evidence="1" id="KW-0614">Plasmid</keyword>
<protein>
    <submittedName>
        <fullName evidence="1">Uncharacterized protein</fullName>
    </submittedName>
</protein>
<dbReference type="EMBL" id="CP016179">
    <property type="protein sequence ID" value="ANO35503.1"/>
    <property type="molecule type" value="Genomic_DNA"/>
</dbReference>
<proteinExistence type="predicted"/>
<evidence type="ECO:0000313" key="1">
    <source>
        <dbReference type="EMBL" id="ANO35503.1"/>
    </source>
</evidence>
<name>A0AAN0XZL7_9VIBR</name>
<dbReference type="AlphaFoldDB" id="A0AAN0XZL7"/>
<gene>
    <name evidence="1" type="ORF">A6E01_20025</name>
</gene>
<organism evidence="1 2">
    <name type="scientific">Vibrio breoganii</name>
    <dbReference type="NCBI Taxonomy" id="553239"/>
    <lineage>
        <taxon>Bacteria</taxon>
        <taxon>Pseudomonadati</taxon>
        <taxon>Pseudomonadota</taxon>
        <taxon>Gammaproteobacteria</taxon>
        <taxon>Vibrionales</taxon>
        <taxon>Vibrionaceae</taxon>
        <taxon>Vibrio</taxon>
    </lineage>
</organism>